<evidence type="ECO:0008006" key="3">
    <source>
        <dbReference type="Google" id="ProtNLM"/>
    </source>
</evidence>
<name>A0A7X6LU63_9NOCA</name>
<dbReference type="Gene3D" id="1.25.40.10">
    <property type="entry name" value="Tetratricopeptide repeat domain"/>
    <property type="match status" value="1"/>
</dbReference>
<accession>A0A7X6LU63</accession>
<proteinExistence type="predicted"/>
<evidence type="ECO:0000313" key="1">
    <source>
        <dbReference type="EMBL" id="NKY84570.1"/>
    </source>
</evidence>
<dbReference type="EMBL" id="JAAXPE010000002">
    <property type="protein sequence ID" value="NKY84570.1"/>
    <property type="molecule type" value="Genomic_DNA"/>
</dbReference>
<keyword evidence="2" id="KW-1185">Reference proteome</keyword>
<reference evidence="1 2" key="1">
    <citation type="submission" date="2020-04" db="EMBL/GenBank/DDBJ databases">
        <title>MicrobeNet Type strains.</title>
        <authorList>
            <person name="Nicholson A.C."/>
        </authorList>
    </citation>
    <scope>NUCLEOTIDE SEQUENCE [LARGE SCALE GENOMIC DNA]</scope>
    <source>
        <strain evidence="1 2">DSM 44445</strain>
    </source>
</reference>
<dbReference type="InterPro" id="IPR011990">
    <property type="entry name" value="TPR-like_helical_dom_sf"/>
</dbReference>
<dbReference type="AlphaFoldDB" id="A0A7X6LU63"/>
<protein>
    <recommendedName>
        <fullName evidence="3">Tetratricopeptide repeat protein</fullName>
    </recommendedName>
</protein>
<gene>
    <name evidence="1" type="ORF">HGA07_02885</name>
</gene>
<dbReference type="RefSeq" id="WP_157171379.1">
    <property type="nucleotide sequence ID" value="NZ_CAWPHS010000012.1"/>
</dbReference>
<comment type="caution">
    <text evidence="1">The sequence shown here is derived from an EMBL/GenBank/DDBJ whole genome shotgun (WGS) entry which is preliminary data.</text>
</comment>
<dbReference type="Proteomes" id="UP000523447">
    <property type="component" value="Unassembled WGS sequence"/>
</dbReference>
<evidence type="ECO:0000313" key="2">
    <source>
        <dbReference type="Proteomes" id="UP000523447"/>
    </source>
</evidence>
<sequence>MSAESDPFRDEGDMRELTEAAIARLRADPAAAERMLRQAVDIGSGVLSDRQLARLASLVVTAVAQQRGREDDLAAAALAAAHRWMDVSAADAAHHTVLAARVHYRRGRYRSALPLLASALSAAELPYPPEEIAVLYEQLGHCLQQGRRYRAAARAYRSGAAVVVGRSQWAELHGDLVGAAARAELRARGPVAWVREGAAARWQRWTHRARRR</sequence>
<organism evidence="1 2">
    <name type="scientific">Nocardia veterana</name>
    <dbReference type="NCBI Taxonomy" id="132249"/>
    <lineage>
        <taxon>Bacteria</taxon>
        <taxon>Bacillati</taxon>
        <taxon>Actinomycetota</taxon>
        <taxon>Actinomycetes</taxon>
        <taxon>Mycobacteriales</taxon>
        <taxon>Nocardiaceae</taxon>
        <taxon>Nocardia</taxon>
    </lineage>
</organism>